<proteinExistence type="predicted"/>
<reference evidence="1 2" key="1">
    <citation type="submission" date="2019-06" db="EMBL/GenBank/DDBJ databases">
        <title>Draft genomes of female and male turbot (Scophthalmus maximus).</title>
        <authorList>
            <person name="Xu H."/>
            <person name="Xu X.-W."/>
            <person name="Shao C."/>
            <person name="Chen S."/>
        </authorList>
    </citation>
    <scope>NUCLEOTIDE SEQUENCE [LARGE SCALE GENOMIC DNA]</scope>
    <source>
        <strain evidence="1">Ysfricsl-2016a</strain>
        <tissue evidence="1">Blood</tissue>
    </source>
</reference>
<evidence type="ECO:0000313" key="1">
    <source>
        <dbReference type="EMBL" id="KAF0033154.1"/>
    </source>
</evidence>
<dbReference type="AlphaFoldDB" id="A0A6A4SQ12"/>
<sequence>MNSSIVFLKILLQRRRVRLDSQDHCLWYDEVVRPLTCGYCQPTADDYDHDVPYEVKHDGSASLSEILVSFVETKTNQTRQF</sequence>
<accession>A0A6A4SQ12</accession>
<evidence type="ECO:0000313" key="2">
    <source>
        <dbReference type="Proteomes" id="UP000438429"/>
    </source>
</evidence>
<dbReference type="EMBL" id="VEVO01000013">
    <property type="protein sequence ID" value="KAF0033154.1"/>
    <property type="molecule type" value="Genomic_DNA"/>
</dbReference>
<name>A0A6A4SQ12_SCOMX</name>
<protein>
    <submittedName>
        <fullName evidence="1">Uncharacterized protein</fullName>
    </submittedName>
</protein>
<comment type="caution">
    <text evidence="1">The sequence shown here is derived from an EMBL/GenBank/DDBJ whole genome shotgun (WGS) entry which is preliminary data.</text>
</comment>
<gene>
    <name evidence="1" type="ORF">F2P81_015444</name>
</gene>
<organism evidence="1 2">
    <name type="scientific">Scophthalmus maximus</name>
    <name type="common">Turbot</name>
    <name type="synonym">Psetta maxima</name>
    <dbReference type="NCBI Taxonomy" id="52904"/>
    <lineage>
        <taxon>Eukaryota</taxon>
        <taxon>Metazoa</taxon>
        <taxon>Chordata</taxon>
        <taxon>Craniata</taxon>
        <taxon>Vertebrata</taxon>
        <taxon>Euteleostomi</taxon>
        <taxon>Actinopterygii</taxon>
        <taxon>Neopterygii</taxon>
        <taxon>Teleostei</taxon>
        <taxon>Neoteleostei</taxon>
        <taxon>Acanthomorphata</taxon>
        <taxon>Carangaria</taxon>
        <taxon>Pleuronectiformes</taxon>
        <taxon>Pleuronectoidei</taxon>
        <taxon>Scophthalmidae</taxon>
        <taxon>Scophthalmus</taxon>
    </lineage>
</organism>
<dbReference type="Proteomes" id="UP000438429">
    <property type="component" value="Unassembled WGS sequence"/>
</dbReference>